<feature type="region of interest" description="Disordered" evidence="6">
    <location>
        <begin position="85"/>
        <end position="137"/>
    </location>
</feature>
<feature type="compositionally biased region" description="Low complexity" evidence="6">
    <location>
        <begin position="91"/>
        <end position="107"/>
    </location>
</feature>
<evidence type="ECO:0000256" key="1">
    <source>
        <dbReference type="ARBA" id="ARBA00022553"/>
    </source>
</evidence>
<dbReference type="EMBL" id="BARS01049538">
    <property type="protein sequence ID" value="GAG34091.1"/>
    <property type="molecule type" value="Genomic_DNA"/>
</dbReference>
<dbReference type="FunFam" id="3.40.50.2300:FF:000001">
    <property type="entry name" value="DNA-binding response regulator PhoB"/>
    <property type="match status" value="1"/>
</dbReference>
<evidence type="ECO:0000256" key="5">
    <source>
        <dbReference type="ARBA" id="ARBA00023163"/>
    </source>
</evidence>
<dbReference type="GO" id="GO:0006355">
    <property type="term" value="P:regulation of DNA-templated transcription"/>
    <property type="evidence" value="ECO:0007669"/>
    <property type="project" value="TreeGrafter"/>
</dbReference>
<dbReference type="GO" id="GO:0000156">
    <property type="term" value="F:phosphorelay response regulator activity"/>
    <property type="evidence" value="ECO:0007669"/>
    <property type="project" value="TreeGrafter"/>
</dbReference>
<organism evidence="8">
    <name type="scientific">marine sediment metagenome</name>
    <dbReference type="NCBI Taxonomy" id="412755"/>
    <lineage>
        <taxon>unclassified sequences</taxon>
        <taxon>metagenomes</taxon>
        <taxon>ecological metagenomes</taxon>
    </lineage>
</organism>
<proteinExistence type="predicted"/>
<evidence type="ECO:0000256" key="2">
    <source>
        <dbReference type="ARBA" id="ARBA00023012"/>
    </source>
</evidence>
<evidence type="ECO:0000256" key="6">
    <source>
        <dbReference type="SAM" id="MobiDB-lite"/>
    </source>
</evidence>
<dbReference type="Pfam" id="PF00072">
    <property type="entry name" value="Response_reg"/>
    <property type="match status" value="1"/>
</dbReference>
<feature type="domain" description="Response regulatory" evidence="7">
    <location>
        <begin position="2"/>
        <end position="115"/>
    </location>
</feature>
<reference evidence="8" key="1">
    <citation type="journal article" date="2014" name="Front. Microbiol.">
        <title>High frequency of phylogenetically diverse reductive dehalogenase-homologous genes in deep subseafloor sedimentary metagenomes.</title>
        <authorList>
            <person name="Kawai M."/>
            <person name="Futagami T."/>
            <person name="Toyoda A."/>
            <person name="Takaki Y."/>
            <person name="Nishi S."/>
            <person name="Hori S."/>
            <person name="Arai W."/>
            <person name="Tsubouchi T."/>
            <person name="Morono Y."/>
            <person name="Uchiyama I."/>
            <person name="Ito T."/>
            <person name="Fujiyama A."/>
            <person name="Inagaki F."/>
            <person name="Takami H."/>
        </authorList>
    </citation>
    <scope>NUCLEOTIDE SEQUENCE</scope>
    <source>
        <strain evidence="8">Expedition CK06-06</strain>
    </source>
</reference>
<dbReference type="InterPro" id="IPR039420">
    <property type="entry name" value="WalR-like"/>
</dbReference>
<dbReference type="SUPFAM" id="SSF52172">
    <property type="entry name" value="CheY-like"/>
    <property type="match status" value="1"/>
</dbReference>
<dbReference type="InterPro" id="IPR011006">
    <property type="entry name" value="CheY-like_superfamily"/>
</dbReference>
<dbReference type="GO" id="GO:0005829">
    <property type="term" value="C:cytosol"/>
    <property type="evidence" value="ECO:0007669"/>
    <property type="project" value="TreeGrafter"/>
</dbReference>
<evidence type="ECO:0000313" key="8">
    <source>
        <dbReference type="EMBL" id="GAG34091.1"/>
    </source>
</evidence>
<keyword evidence="4" id="KW-0238">DNA-binding</keyword>
<dbReference type="Gene3D" id="3.40.50.2300">
    <property type="match status" value="1"/>
</dbReference>
<dbReference type="PROSITE" id="PS50110">
    <property type="entry name" value="RESPONSE_REGULATORY"/>
    <property type="match status" value="1"/>
</dbReference>
<comment type="caution">
    <text evidence="8">The sequence shown here is derived from an EMBL/GenBank/DDBJ whole genome shotgun (WGS) entry which is preliminary data.</text>
</comment>
<accession>X0YB58</accession>
<keyword evidence="2" id="KW-0902">Two-component regulatory system</keyword>
<feature type="compositionally biased region" description="Basic and acidic residues" evidence="6">
    <location>
        <begin position="127"/>
        <end position="137"/>
    </location>
</feature>
<gene>
    <name evidence="8" type="ORF">S01H1_74088</name>
</gene>
<dbReference type="InterPro" id="IPR001789">
    <property type="entry name" value="Sig_transdc_resp-reg_receiver"/>
</dbReference>
<keyword evidence="3" id="KW-0805">Transcription regulation</keyword>
<dbReference type="AlphaFoldDB" id="X0YB58"/>
<keyword evidence="1" id="KW-0597">Phosphoprotein</keyword>
<dbReference type="GO" id="GO:0000976">
    <property type="term" value="F:transcription cis-regulatory region binding"/>
    <property type="evidence" value="ECO:0007669"/>
    <property type="project" value="TreeGrafter"/>
</dbReference>
<feature type="non-terminal residue" evidence="8">
    <location>
        <position position="137"/>
    </location>
</feature>
<dbReference type="PANTHER" id="PTHR48111">
    <property type="entry name" value="REGULATOR OF RPOS"/>
    <property type="match status" value="1"/>
</dbReference>
<dbReference type="SMART" id="SM00448">
    <property type="entry name" value="REC"/>
    <property type="match status" value="1"/>
</dbReference>
<name>X0YB58_9ZZZZ</name>
<evidence type="ECO:0000256" key="4">
    <source>
        <dbReference type="ARBA" id="ARBA00023125"/>
    </source>
</evidence>
<sequence>MRVLVIEDERPIAEFVERGLKAEGYAVTCAYDGEEGLARALSGDFSIVLLDVLLPKLSGLGVLKGIRAEDSALPVIMLTALGETEDKSRASTWAPTTISPSPSPSRSCWRESARCSGARARPTATHSRSERSRSISA</sequence>
<keyword evidence="5" id="KW-0804">Transcription</keyword>
<dbReference type="CDD" id="cd17574">
    <property type="entry name" value="REC_OmpR"/>
    <property type="match status" value="1"/>
</dbReference>
<evidence type="ECO:0000259" key="7">
    <source>
        <dbReference type="PROSITE" id="PS50110"/>
    </source>
</evidence>
<protein>
    <recommendedName>
        <fullName evidence="7">Response regulatory domain-containing protein</fullName>
    </recommendedName>
</protein>
<dbReference type="PANTHER" id="PTHR48111:SF22">
    <property type="entry name" value="REGULATOR OF RPOS"/>
    <property type="match status" value="1"/>
</dbReference>
<dbReference type="GO" id="GO:0032993">
    <property type="term" value="C:protein-DNA complex"/>
    <property type="evidence" value="ECO:0007669"/>
    <property type="project" value="TreeGrafter"/>
</dbReference>
<evidence type="ECO:0000256" key="3">
    <source>
        <dbReference type="ARBA" id="ARBA00023015"/>
    </source>
</evidence>